<proteinExistence type="predicted"/>
<sequence>MMERVEQRFGPCGCRALQHGFEAHGRRVLEEHQQWEGSEAGFEGELKIAGSGQEQKGVGNMNYTGWSKELVACSSTGFEDFNRFAARGQWFMDYVIPALCLMQRSSADKAMCWQLIAVATAEDEKQVVQTLVQAVAVQSTLLGIGVCNIVLQLWGAMDEPGLSAWLEALPAVVVEEAPHGTDREAGNSSGEGQPQEEPMLAADEAPLEVNFEVGGLPGDGQARGRQVLDKSPIFTEKERANYERTIFEQSLTSIGAGMPALPWEQGIFKEIFGEAKSDNLPTLEDLVAYPAGAAPGSSDDARLKVEVTGVTSSLPGDMPLYAKHIKALCDRDYAATLDLTWTKALASWLIVLEDCNFESSVGHYVQEKLQAMDREGALLCVRDACGVRSPSTVLKRARDLILFVKWCEKNDLRWWPIKERNLLDYLQGKEDEKRSKFIGKNLIHALKFFKYIIGAEFNIEAVLGPMLTGKVSRVLATRDPTEQARKAMYMPYVASVNGIVRGLLGHHSLKENSVACYSRDMLSQPMRELCAMVCNIKLGNFVPDGTRSGWMVRKQAPLFEPHAPGDDEADYFGSPSALEGEKDVSADTGFDPNNPFGEPERSGNAEEHNEEPEEGARDDGDEDGEDFVESASESEDSSASSDNEEELHKEKASVIESGLEPEVKGPLMQNKRSCMLHTQNPDPKNHLQPVTSCGLHGIGFTVLAEGSIFSWPKCSKCFKDADNKSVIDVVNASKRRPTNLTESTAAFEKQAANLGLEDGWIQALKNAGVTTLGRLAFSCGQPGTPVNEQDVRNLMTASDPGGRITVGDLATMRRLIFEAQTAVVALARSQADPNADPTLRKMPPAERSSRIANQRVRLQGLSMEGNMEVAHQVYDQLNGMMEADTLKYLAPSKCITRMQEITSAKPPKELKLDTSGTGITVKDSITEQQCSTGTELDLLEAMMRRSLAFDAMGLVDFHIFQKWIQYLFNLMRQPPPPNFKAPTLTQLLRADRQAFVRLQELSRDGIKPHADGTRPLDALIDNLPKDHTVVYYMLPTAQEKTRPKPAKPATQKTETASWKNWSNEKSSSWKSAKQTQWKKGSGKTGGSGKLPYQLKNCASATPEGKRLCFAYNIDGCDKAAAGGLTAQLRALGLTSSYGVDRVVKPRSKCPIVKVDLTTPHGEALAKSWLSNPLCAYAHWGIPCGTASRAREIDLNDGEYQPQPLRNDAYPEGLPWLTGDDAERVRLANKVYEVSCRLILFCHFNNIRWSLEQPERSIFWLTKFWRMVLQHLTPIYVVFSACVYGGSRPKRTAIATDIKELQELACDCTGNHKHLPWGRTKTGFATAAEVEYPLELCKAWAAAVFRSISKQFDLEQSVLPAHPDKKARASTVKQTRKSLAFMQDYSHVETARFQRAPKFRVGSKLPATLGADDATLPAYARILRISQIPSHQDGGKSSEKATMFEVAFGVPWSEEAFIKEALLRGHPVHLFESLHSNLSNAIRSNVNEKPEKIVTDRAAWFKKWTRRALELRKQEADLHKKMPSHRRQILEGKRILLLREIIEDMNYPDPGIVDLIEKGFDLVGEAGGGLVLPRDFEPATMSIQDLADHAKSSNEAIFHSTKSSGDSEVDEELWKKTCEEVEKGWLSRLPLSEVPHGRLSRRFAVVQGGKVRPIDNYSESQVNDAVNVTSKCTVDGTDCIAAMIAEYMRLCEVKSVNPELLGRSFDLKSAYRQLAVSDSSLKWARLAVYNPSLKITEVFQQHSLPFGAKASVIGFLRCARNTDQSFCLLLDLLGWRYDVSGEKSDSMSHEISALGVMVDLSETSEGRVMVRNTEKRKQDLSNQIDRALSSRRLTTHEATSLKGRLGFAEGQLFGRATKRLINVLGQHVLRPPKRGVLSDETVSAMLQVKGRLLNAQPRLVKADVGDVFFLFTDACFDCEAKEGGVGGVLIDQTGCVVSWFGGEASRDSCESFMAEDQEQAIGELEAFVVLVAFRVWQDLVRSKHLLCFIDNETARYLILKGYSKNPVLCNIVHHLAKVEEELFVLPWYARVPSECNIADPPSRSVPHELLPETSRVPMPDLRSVLDEASKPLSAS</sequence>
<feature type="region of interest" description="Disordered" evidence="1">
    <location>
        <begin position="2045"/>
        <end position="2074"/>
    </location>
</feature>
<organism evidence="2 3">
    <name type="scientific">Durusdinium trenchii</name>
    <dbReference type="NCBI Taxonomy" id="1381693"/>
    <lineage>
        <taxon>Eukaryota</taxon>
        <taxon>Sar</taxon>
        <taxon>Alveolata</taxon>
        <taxon>Dinophyceae</taxon>
        <taxon>Suessiales</taxon>
        <taxon>Symbiodiniaceae</taxon>
        <taxon>Durusdinium</taxon>
    </lineage>
</organism>
<dbReference type="SUPFAM" id="SSF56672">
    <property type="entry name" value="DNA/RNA polymerases"/>
    <property type="match status" value="1"/>
</dbReference>
<feature type="region of interest" description="Disordered" evidence="1">
    <location>
        <begin position="1039"/>
        <end position="1086"/>
    </location>
</feature>
<comment type="caution">
    <text evidence="2">The sequence shown here is derived from an EMBL/GenBank/DDBJ whole genome shotgun (WGS) entry which is preliminary data.</text>
</comment>
<reference evidence="2 3" key="1">
    <citation type="submission" date="2024-02" db="EMBL/GenBank/DDBJ databases">
        <authorList>
            <person name="Chen Y."/>
            <person name="Shah S."/>
            <person name="Dougan E. K."/>
            <person name="Thang M."/>
            <person name="Chan C."/>
        </authorList>
    </citation>
    <scope>NUCLEOTIDE SEQUENCE [LARGE SCALE GENOMIC DNA]</scope>
</reference>
<evidence type="ECO:0000313" key="2">
    <source>
        <dbReference type="EMBL" id="CAK9099869.1"/>
    </source>
</evidence>
<dbReference type="EMBL" id="CAXAMN010026006">
    <property type="protein sequence ID" value="CAK9099869.1"/>
    <property type="molecule type" value="Genomic_DNA"/>
</dbReference>
<gene>
    <name evidence="2" type="ORF">CCMP2556_LOCUS47236</name>
</gene>
<feature type="compositionally biased region" description="Acidic residues" evidence="1">
    <location>
        <begin position="619"/>
        <end position="636"/>
    </location>
</feature>
<name>A0ABP0RH08_9DINO</name>
<protein>
    <submittedName>
        <fullName evidence="2">Uncharacterized protein</fullName>
    </submittedName>
</protein>
<feature type="region of interest" description="Disordered" evidence="1">
    <location>
        <begin position="559"/>
        <end position="666"/>
    </location>
</feature>
<feature type="compositionally biased region" description="Basic and acidic residues" evidence="1">
    <location>
        <begin position="598"/>
        <end position="607"/>
    </location>
</feature>
<dbReference type="Proteomes" id="UP001642484">
    <property type="component" value="Unassembled WGS sequence"/>
</dbReference>
<keyword evidence="3" id="KW-1185">Reference proteome</keyword>
<evidence type="ECO:0000256" key="1">
    <source>
        <dbReference type="SAM" id="MobiDB-lite"/>
    </source>
</evidence>
<feature type="compositionally biased region" description="Low complexity" evidence="1">
    <location>
        <begin position="1057"/>
        <end position="1079"/>
    </location>
</feature>
<evidence type="ECO:0000313" key="3">
    <source>
        <dbReference type="Proteomes" id="UP001642484"/>
    </source>
</evidence>
<accession>A0ABP0RH08</accession>
<dbReference type="InterPro" id="IPR043502">
    <property type="entry name" value="DNA/RNA_pol_sf"/>
</dbReference>